<feature type="compositionally biased region" description="Polar residues" evidence="1">
    <location>
        <begin position="257"/>
        <end position="268"/>
    </location>
</feature>
<evidence type="ECO:0000313" key="3">
    <source>
        <dbReference type="Proteomes" id="UP000245119"/>
    </source>
</evidence>
<reference evidence="2 3" key="1">
    <citation type="submission" date="2018-04" db="EMBL/GenBank/DDBJ databases">
        <title>The genome of golden apple snail Pomacea canaliculata provides insight into stress tolerance and invasive adaptation.</title>
        <authorList>
            <person name="Liu C."/>
            <person name="Liu B."/>
            <person name="Ren Y."/>
            <person name="Zhang Y."/>
            <person name="Wang H."/>
            <person name="Li S."/>
            <person name="Jiang F."/>
            <person name="Yin L."/>
            <person name="Zhang G."/>
            <person name="Qian W."/>
            <person name="Fan W."/>
        </authorList>
    </citation>
    <scope>NUCLEOTIDE SEQUENCE [LARGE SCALE GENOMIC DNA]</scope>
    <source>
        <strain evidence="2">SZHN2017</strain>
        <tissue evidence="2">Muscle</tissue>
    </source>
</reference>
<feature type="compositionally biased region" description="Low complexity" evidence="1">
    <location>
        <begin position="308"/>
        <end position="325"/>
    </location>
</feature>
<keyword evidence="3" id="KW-1185">Reference proteome</keyword>
<dbReference type="EMBL" id="PZQS01000013">
    <property type="protein sequence ID" value="PVD19583.1"/>
    <property type="molecule type" value="Genomic_DNA"/>
</dbReference>
<feature type="compositionally biased region" description="Basic and acidic residues" evidence="1">
    <location>
        <begin position="326"/>
        <end position="335"/>
    </location>
</feature>
<feature type="compositionally biased region" description="Low complexity" evidence="1">
    <location>
        <begin position="276"/>
        <end position="287"/>
    </location>
</feature>
<feature type="region of interest" description="Disordered" evidence="1">
    <location>
        <begin position="131"/>
        <end position="155"/>
    </location>
</feature>
<dbReference type="Proteomes" id="UP000245119">
    <property type="component" value="Linkage Group LG13"/>
</dbReference>
<evidence type="ECO:0000256" key="1">
    <source>
        <dbReference type="SAM" id="MobiDB-lite"/>
    </source>
</evidence>
<feature type="compositionally biased region" description="Polar residues" evidence="1">
    <location>
        <begin position="235"/>
        <end position="250"/>
    </location>
</feature>
<name>A0A2T7NEH5_POMCA</name>
<dbReference type="AlphaFoldDB" id="A0A2T7NEH5"/>
<feature type="compositionally biased region" description="Polar residues" evidence="1">
    <location>
        <begin position="44"/>
        <end position="53"/>
    </location>
</feature>
<feature type="compositionally biased region" description="Polar residues" evidence="1">
    <location>
        <begin position="100"/>
        <end position="109"/>
    </location>
</feature>
<feature type="region of interest" description="Disordered" evidence="1">
    <location>
        <begin position="93"/>
        <end position="116"/>
    </location>
</feature>
<feature type="region of interest" description="Disordered" evidence="1">
    <location>
        <begin position="44"/>
        <end position="81"/>
    </location>
</feature>
<feature type="region of interest" description="Disordered" evidence="1">
    <location>
        <begin position="231"/>
        <end position="337"/>
    </location>
</feature>
<feature type="compositionally biased region" description="Polar residues" evidence="1">
    <location>
        <begin position="142"/>
        <end position="154"/>
    </location>
</feature>
<evidence type="ECO:0000313" key="2">
    <source>
        <dbReference type="EMBL" id="PVD19583.1"/>
    </source>
</evidence>
<accession>A0A2T7NEH5</accession>
<protein>
    <submittedName>
        <fullName evidence="2">Uncharacterized protein</fullName>
    </submittedName>
</protein>
<feature type="compositionally biased region" description="Basic residues" evidence="1">
    <location>
        <begin position="532"/>
        <end position="549"/>
    </location>
</feature>
<comment type="caution">
    <text evidence="2">The sequence shown here is derived from an EMBL/GenBank/DDBJ whole genome shotgun (WGS) entry which is preliminary data.</text>
</comment>
<dbReference type="SUPFAM" id="SSF69322">
    <property type="entry name" value="Tricorn protease domain 2"/>
    <property type="match status" value="1"/>
</dbReference>
<feature type="region of interest" description="Disordered" evidence="1">
    <location>
        <begin position="515"/>
        <end position="550"/>
    </location>
</feature>
<gene>
    <name evidence="2" type="ORF">C0Q70_20073</name>
</gene>
<proteinExistence type="predicted"/>
<organism evidence="2 3">
    <name type="scientific">Pomacea canaliculata</name>
    <name type="common">Golden apple snail</name>
    <dbReference type="NCBI Taxonomy" id="400727"/>
    <lineage>
        <taxon>Eukaryota</taxon>
        <taxon>Metazoa</taxon>
        <taxon>Spiralia</taxon>
        <taxon>Lophotrochozoa</taxon>
        <taxon>Mollusca</taxon>
        <taxon>Gastropoda</taxon>
        <taxon>Caenogastropoda</taxon>
        <taxon>Architaenioglossa</taxon>
        <taxon>Ampullarioidea</taxon>
        <taxon>Ampullariidae</taxon>
        <taxon>Pomacea</taxon>
    </lineage>
</organism>
<sequence length="840" mass="89206">MCLKSNKVEAKQSYILDRPDDITKNLSFIAGSVKVKVNYSSFSEQETSGQNEELSPPTGKVIPAQHTEMSPAPQCNSSTAQQHEVLASLPDLGSTIIPDKSTTAESRTAPQAKIAETPQVAGIMGPHKQEIADTEKKGAGVEQSQTSRASSKTPVASCENIISSQQYISSQNSRTGATQIGSTLASHTTMQNATAVHSVTGTELKISATAPQSSSAILGQIESTVQNKHIADPQVKSTSVPPSKNTSQNKKSPEPQVKSTPQAASQSRSTKEPKIKSTTASQSKSTTIPQSTAVLKSKETSKVKKKSTAAVQSTSTSTSTSPPKNKSAEAAESRHNMAIPGKNVAESAQSKSTADSLQWMTETAVPSERPAHKGEAISHLMEKDAQSQKKAMFVPLTLVGPPVPKLAEIKHWSSVPLSTHPAPCADSTKRSYPDRAGLAEGLENLSTDLVANDTDSSLPQTVIHQTSAVSTAMQDLTSGFSHYADMPPSSFASCSFGQSMSYAAVAQKPAVPVPPGGSLFPQASSSGEKVGKSRQRKRSRRGGKGRKQAVKVSAFEMPTSIMPSSIMEDTSSSPVTFKGSGKVPTSFAPLPNGQVWLAYGDRDPHIDLMNEDKIIERVRVGGNIYQVSCITDECIALLSQSPYPRLLLIDSTKKPSEMHVLDMKTTAFSVGFTGIAVCGYRSLLWIHLNSGAKELIVSEEDSTFIKTSSCAVMFRDGSEVICVADKGGHAVCFFEKKLKKGAITLEPYTGAGLHPSDQKKDFTPISVSAHSAGFLGILDSTTQSVLILDSKLQLTSVISKQHLCCGIPSVIAFSADSSCKLWVASEPGPLCLAPLLLLYI</sequence>